<dbReference type="AlphaFoldDB" id="A0A1J8PZ24"/>
<sequence>AIDLHQAAFALHHPGHSDRSLFLKNLAISLQDRFEQTGVPSDLDEAFSHYSELSQASHTVSHVDLQAAKSWTTSAEDLNHSSVLTAYQTALLFLDDWQHLAGRPLRPWQWMPSHAVFDIMLS</sequence>
<reference evidence="1 2" key="1">
    <citation type="submission" date="2016-03" db="EMBL/GenBank/DDBJ databases">
        <title>Comparative genomics of the ectomycorrhizal sister species Rhizopogon vinicolor and Rhizopogon vesiculosus (Basidiomycota: Boletales) reveals a divergence of the mating type B locus.</title>
        <authorList>
            <person name="Mujic A.B."/>
            <person name="Kuo A."/>
            <person name="Tritt A."/>
            <person name="Lipzen A."/>
            <person name="Chen C."/>
            <person name="Johnson J."/>
            <person name="Sharma A."/>
            <person name="Barry K."/>
            <person name="Grigoriev I.V."/>
            <person name="Spatafora J.W."/>
        </authorList>
    </citation>
    <scope>NUCLEOTIDE SEQUENCE [LARGE SCALE GENOMIC DNA]</scope>
    <source>
        <strain evidence="1 2">AM-OR11-056</strain>
    </source>
</reference>
<evidence type="ECO:0000313" key="2">
    <source>
        <dbReference type="Proteomes" id="UP000183567"/>
    </source>
</evidence>
<feature type="non-terminal residue" evidence="1">
    <location>
        <position position="1"/>
    </location>
</feature>
<dbReference type="EMBL" id="LVVM01003909">
    <property type="protein sequence ID" value="OJA14069.1"/>
    <property type="molecule type" value="Genomic_DNA"/>
</dbReference>
<dbReference type="Proteomes" id="UP000183567">
    <property type="component" value="Unassembled WGS sequence"/>
</dbReference>
<gene>
    <name evidence="1" type="ORF">AZE42_14012</name>
</gene>
<comment type="caution">
    <text evidence="1">The sequence shown here is derived from an EMBL/GenBank/DDBJ whole genome shotgun (WGS) entry which is preliminary data.</text>
</comment>
<dbReference type="OrthoDB" id="3261278at2759"/>
<protein>
    <submittedName>
        <fullName evidence="1">Uncharacterized protein</fullName>
    </submittedName>
</protein>
<keyword evidence="2" id="KW-1185">Reference proteome</keyword>
<accession>A0A1J8PZ24</accession>
<proteinExistence type="predicted"/>
<evidence type="ECO:0000313" key="1">
    <source>
        <dbReference type="EMBL" id="OJA14069.1"/>
    </source>
</evidence>
<name>A0A1J8PZ24_9AGAM</name>
<organism evidence="1 2">
    <name type="scientific">Rhizopogon vesiculosus</name>
    <dbReference type="NCBI Taxonomy" id="180088"/>
    <lineage>
        <taxon>Eukaryota</taxon>
        <taxon>Fungi</taxon>
        <taxon>Dikarya</taxon>
        <taxon>Basidiomycota</taxon>
        <taxon>Agaricomycotina</taxon>
        <taxon>Agaricomycetes</taxon>
        <taxon>Agaricomycetidae</taxon>
        <taxon>Boletales</taxon>
        <taxon>Suillineae</taxon>
        <taxon>Rhizopogonaceae</taxon>
        <taxon>Rhizopogon</taxon>
    </lineage>
</organism>